<keyword evidence="1" id="KW-0489">Methyltransferase</keyword>
<dbReference type="AlphaFoldDB" id="A0A1V6PWK3"/>
<dbReference type="Pfam" id="PF08100">
    <property type="entry name" value="Dimerisation"/>
    <property type="match status" value="1"/>
</dbReference>
<comment type="caution">
    <text evidence="7">The sequence shown here is derived from an EMBL/GenBank/DDBJ whole genome shotgun (WGS) entry which is preliminary data.</text>
</comment>
<proteinExistence type="predicted"/>
<feature type="active site" description="Proton acceptor" evidence="4">
    <location>
        <position position="295"/>
    </location>
</feature>
<feature type="domain" description="O-methyltransferase C-terminal" evidence="5">
    <location>
        <begin position="224"/>
        <end position="364"/>
    </location>
</feature>
<feature type="domain" description="O-methyltransferase dimerisation" evidence="6">
    <location>
        <begin position="52"/>
        <end position="120"/>
    </location>
</feature>
<name>A0A1V6PWK3_9EURO</name>
<sequence>MNSIVSQIKALADTADEAGRLEIIKNLQQVKVELQTPKDVLLELAGLGGITNAMLRVGQDLGIFGLISTNEAPISVIQLAEKTDATPELLERVLRHLAATNIIKETGPNEYTANELTKIFGNPFGEGLIHQAFNLYLPLNQAMPAFFAENNYKDVTDNRHTPFQKAFDTKLTTFEWLFQHPKYMEAMHKTMGALQGTEWTEGFTLLESEVQKVPLTPPSPKEKPFLVDIGGSHGHQCIELAKKYVHLRGRLVMQDLPVTVDNLAPIEGVKVEAYDFFQEQPVKDAKFYYLRRIMHDWPDEKAAQILTNTAAAMGPDSRILIDDVVMPDTGANWQATMVDLSMMILAGKERSRSQFERLARSAGLRVEDVHSYAASTYTAITVLVKE</sequence>
<dbReference type="EMBL" id="MDYN01000028">
    <property type="protein sequence ID" value="OQD81325.1"/>
    <property type="molecule type" value="Genomic_DNA"/>
</dbReference>
<dbReference type="InterPro" id="IPR029063">
    <property type="entry name" value="SAM-dependent_MTases_sf"/>
</dbReference>
<dbReference type="GO" id="GO:0046983">
    <property type="term" value="F:protein dimerization activity"/>
    <property type="evidence" value="ECO:0007669"/>
    <property type="project" value="InterPro"/>
</dbReference>
<dbReference type="SUPFAM" id="SSF53335">
    <property type="entry name" value="S-adenosyl-L-methionine-dependent methyltransferases"/>
    <property type="match status" value="1"/>
</dbReference>
<evidence type="ECO:0000256" key="3">
    <source>
        <dbReference type="ARBA" id="ARBA00022691"/>
    </source>
</evidence>
<dbReference type="Pfam" id="PF00891">
    <property type="entry name" value="Methyltransf_2"/>
    <property type="match status" value="1"/>
</dbReference>
<dbReference type="Proteomes" id="UP000191672">
    <property type="component" value="Unassembled WGS sequence"/>
</dbReference>
<dbReference type="InterPro" id="IPR036390">
    <property type="entry name" value="WH_DNA-bd_sf"/>
</dbReference>
<evidence type="ECO:0000313" key="8">
    <source>
        <dbReference type="Proteomes" id="UP000191672"/>
    </source>
</evidence>
<organism evidence="7 8">
    <name type="scientific">Penicillium antarcticum</name>
    <dbReference type="NCBI Taxonomy" id="416450"/>
    <lineage>
        <taxon>Eukaryota</taxon>
        <taxon>Fungi</taxon>
        <taxon>Dikarya</taxon>
        <taxon>Ascomycota</taxon>
        <taxon>Pezizomycotina</taxon>
        <taxon>Eurotiomycetes</taxon>
        <taxon>Eurotiomycetidae</taxon>
        <taxon>Eurotiales</taxon>
        <taxon>Aspergillaceae</taxon>
        <taxon>Penicillium</taxon>
    </lineage>
</organism>
<dbReference type="PIRSF" id="PIRSF005739">
    <property type="entry name" value="O-mtase"/>
    <property type="match status" value="1"/>
</dbReference>
<dbReference type="InterPro" id="IPR012967">
    <property type="entry name" value="COMT_dimerisation"/>
</dbReference>
<dbReference type="InterPro" id="IPR001077">
    <property type="entry name" value="COMT_C"/>
</dbReference>
<gene>
    <name evidence="7" type="ORF">PENANT_c028G09898</name>
</gene>
<dbReference type="PROSITE" id="PS51683">
    <property type="entry name" value="SAM_OMT_II"/>
    <property type="match status" value="1"/>
</dbReference>
<dbReference type="InterPro" id="IPR036388">
    <property type="entry name" value="WH-like_DNA-bd_sf"/>
</dbReference>
<evidence type="ECO:0000313" key="7">
    <source>
        <dbReference type="EMBL" id="OQD81325.1"/>
    </source>
</evidence>
<evidence type="ECO:0000256" key="1">
    <source>
        <dbReference type="ARBA" id="ARBA00022603"/>
    </source>
</evidence>
<keyword evidence="8" id="KW-1185">Reference proteome</keyword>
<accession>A0A1V6PWK3</accession>
<keyword evidence="3" id="KW-0949">S-adenosyl-L-methionine</keyword>
<dbReference type="GO" id="GO:0032259">
    <property type="term" value="P:methylation"/>
    <property type="evidence" value="ECO:0007669"/>
    <property type="project" value="UniProtKB-KW"/>
</dbReference>
<dbReference type="GO" id="GO:0044550">
    <property type="term" value="P:secondary metabolite biosynthetic process"/>
    <property type="evidence" value="ECO:0007669"/>
    <property type="project" value="UniProtKB-ARBA"/>
</dbReference>
<evidence type="ECO:0000259" key="6">
    <source>
        <dbReference type="Pfam" id="PF08100"/>
    </source>
</evidence>
<protein>
    <submittedName>
        <fullName evidence="7">Uncharacterized protein</fullName>
    </submittedName>
</protein>
<evidence type="ECO:0000259" key="5">
    <source>
        <dbReference type="Pfam" id="PF00891"/>
    </source>
</evidence>
<reference evidence="8" key="1">
    <citation type="journal article" date="2017" name="Nat. Microbiol.">
        <title>Global analysis of biosynthetic gene clusters reveals vast potential of secondary metabolite production in Penicillium species.</title>
        <authorList>
            <person name="Nielsen J.C."/>
            <person name="Grijseels S."/>
            <person name="Prigent S."/>
            <person name="Ji B."/>
            <person name="Dainat J."/>
            <person name="Nielsen K.F."/>
            <person name="Frisvad J.C."/>
            <person name="Workman M."/>
            <person name="Nielsen J."/>
        </authorList>
    </citation>
    <scope>NUCLEOTIDE SEQUENCE [LARGE SCALE GENOMIC DNA]</scope>
    <source>
        <strain evidence="8">IBT 31811</strain>
    </source>
</reference>
<dbReference type="GO" id="GO:0008171">
    <property type="term" value="F:O-methyltransferase activity"/>
    <property type="evidence" value="ECO:0007669"/>
    <property type="project" value="InterPro"/>
</dbReference>
<dbReference type="Gene3D" id="1.10.10.10">
    <property type="entry name" value="Winged helix-like DNA-binding domain superfamily/Winged helix DNA-binding domain"/>
    <property type="match status" value="1"/>
</dbReference>
<keyword evidence="2" id="KW-0808">Transferase</keyword>
<dbReference type="PANTHER" id="PTHR43712">
    <property type="entry name" value="PUTATIVE (AFU_ORTHOLOGUE AFUA_4G14580)-RELATED"/>
    <property type="match status" value="1"/>
</dbReference>
<dbReference type="PANTHER" id="PTHR43712:SF2">
    <property type="entry name" value="O-METHYLTRANSFERASE CICE"/>
    <property type="match status" value="1"/>
</dbReference>
<evidence type="ECO:0000256" key="4">
    <source>
        <dbReference type="PIRSR" id="PIRSR005739-1"/>
    </source>
</evidence>
<dbReference type="Gene3D" id="3.40.50.150">
    <property type="entry name" value="Vaccinia Virus protein VP39"/>
    <property type="match status" value="1"/>
</dbReference>
<dbReference type="STRING" id="416450.A0A1V6PWK3"/>
<dbReference type="SUPFAM" id="SSF46785">
    <property type="entry name" value="Winged helix' DNA-binding domain"/>
    <property type="match status" value="1"/>
</dbReference>
<evidence type="ECO:0000256" key="2">
    <source>
        <dbReference type="ARBA" id="ARBA00022679"/>
    </source>
</evidence>
<dbReference type="InterPro" id="IPR016461">
    <property type="entry name" value="COMT-like"/>
</dbReference>